<evidence type="ECO:0000313" key="2">
    <source>
        <dbReference type="EMBL" id="VEL36161.1"/>
    </source>
</evidence>
<feature type="region of interest" description="Disordered" evidence="1">
    <location>
        <begin position="1"/>
        <end position="32"/>
    </location>
</feature>
<proteinExistence type="predicted"/>
<accession>A0A448XGX7</accession>
<sequence length="207" mass="21363">MAKLTDDADYDAAQTFENVPSPLSDAGNHDNYYGRRLRTSSVELRDDCTSGEPRLHSSASDQRLRWLGVPGRASLAPTSAGLGHMYPSHLLTLSTLGRGGDGVGANGGNGSGAGGIFEGGSVLQNASRGAFTAGAHGFTPLLLSSADLNPASRNSLNSCAFVSHEGVVYVPMGRIPGYPSSLSSVPQSPALGNRYPVAVCLLTICQA</sequence>
<evidence type="ECO:0000313" key="3">
    <source>
        <dbReference type="Proteomes" id="UP000784294"/>
    </source>
</evidence>
<comment type="caution">
    <text evidence="2">The sequence shown here is derived from an EMBL/GenBank/DDBJ whole genome shotgun (WGS) entry which is preliminary data.</text>
</comment>
<evidence type="ECO:0000256" key="1">
    <source>
        <dbReference type="SAM" id="MobiDB-lite"/>
    </source>
</evidence>
<gene>
    <name evidence="2" type="ORF">PXEA_LOCUS29601</name>
</gene>
<name>A0A448XGX7_9PLAT</name>
<keyword evidence="3" id="KW-1185">Reference proteome</keyword>
<dbReference type="Proteomes" id="UP000784294">
    <property type="component" value="Unassembled WGS sequence"/>
</dbReference>
<organism evidence="2 3">
    <name type="scientific">Protopolystoma xenopodis</name>
    <dbReference type="NCBI Taxonomy" id="117903"/>
    <lineage>
        <taxon>Eukaryota</taxon>
        <taxon>Metazoa</taxon>
        <taxon>Spiralia</taxon>
        <taxon>Lophotrochozoa</taxon>
        <taxon>Platyhelminthes</taxon>
        <taxon>Monogenea</taxon>
        <taxon>Polyopisthocotylea</taxon>
        <taxon>Polystomatidea</taxon>
        <taxon>Polystomatidae</taxon>
        <taxon>Protopolystoma</taxon>
    </lineage>
</organism>
<dbReference type="EMBL" id="CAAALY010251546">
    <property type="protein sequence ID" value="VEL36161.1"/>
    <property type="molecule type" value="Genomic_DNA"/>
</dbReference>
<dbReference type="AlphaFoldDB" id="A0A448XGX7"/>
<reference evidence="2" key="1">
    <citation type="submission" date="2018-11" db="EMBL/GenBank/DDBJ databases">
        <authorList>
            <consortium name="Pathogen Informatics"/>
        </authorList>
    </citation>
    <scope>NUCLEOTIDE SEQUENCE</scope>
</reference>
<protein>
    <submittedName>
        <fullName evidence="2">Uncharacterized protein</fullName>
    </submittedName>
</protein>